<dbReference type="EMBL" id="KB706315">
    <property type="protein sequence ID" value="EMR68039.1"/>
    <property type="molecule type" value="Genomic_DNA"/>
</dbReference>
<dbReference type="GO" id="GO:0016491">
    <property type="term" value="F:oxidoreductase activity"/>
    <property type="evidence" value="ECO:0007669"/>
    <property type="project" value="UniProtKB-KW"/>
</dbReference>
<dbReference type="PANTHER" id="PTHR43976">
    <property type="entry name" value="SHORT CHAIN DEHYDROGENASE"/>
    <property type="match status" value="1"/>
</dbReference>
<accession>M7SNQ5</accession>
<evidence type="ECO:0000256" key="4">
    <source>
        <dbReference type="RuleBase" id="RU000363"/>
    </source>
</evidence>
<evidence type="ECO:0000256" key="3">
    <source>
        <dbReference type="ARBA" id="ARBA00023002"/>
    </source>
</evidence>
<dbReference type="AlphaFoldDB" id="M7SNQ5"/>
<dbReference type="InterPro" id="IPR051911">
    <property type="entry name" value="SDR_oxidoreductase"/>
</dbReference>
<dbReference type="eggNOG" id="KOG1205">
    <property type="taxonomic scope" value="Eukaryota"/>
</dbReference>
<evidence type="ECO:0000256" key="2">
    <source>
        <dbReference type="ARBA" id="ARBA00022857"/>
    </source>
</evidence>
<keyword evidence="6" id="KW-1185">Reference proteome</keyword>
<dbReference type="OrthoDB" id="1274115at2759"/>
<dbReference type="PROSITE" id="PS00061">
    <property type="entry name" value="ADH_SHORT"/>
    <property type="match status" value="1"/>
</dbReference>
<dbReference type="STRING" id="1287681.M7SNQ5"/>
<comment type="similarity">
    <text evidence="1 4">Belongs to the short-chain dehydrogenases/reductases (SDR) family.</text>
</comment>
<proteinExistence type="inferred from homology"/>
<gene>
    <name evidence="5" type="ORF">UCREL1_4953</name>
</gene>
<keyword evidence="3" id="KW-0560">Oxidoreductase</keyword>
<dbReference type="InterPro" id="IPR036291">
    <property type="entry name" value="NAD(P)-bd_dom_sf"/>
</dbReference>
<keyword evidence="2" id="KW-0521">NADP</keyword>
<dbReference type="OMA" id="KGLHRDT"/>
<dbReference type="Gene3D" id="3.40.50.720">
    <property type="entry name" value="NAD(P)-binding Rossmann-like Domain"/>
    <property type="match status" value="1"/>
</dbReference>
<dbReference type="Proteomes" id="UP000012174">
    <property type="component" value="Unassembled WGS sequence"/>
</dbReference>
<dbReference type="Pfam" id="PF00106">
    <property type="entry name" value="adh_short"/>
    <property type="match status" value="1"/>
</dbReference>
<sequence>MSSPLWFITGASNGLGLVLTLRALRAKHRVIGSVRSRVKSGDAVKQIEAAGGQVIELDMMESKESITKKVQAAGRIDYLVNNAGYSVVKACESIRNPPKYLPAVTNRDLRNPGSSEQEASAQMQTNFLGPLYTTQAALPAMRAARRGTIVNVSSVAARDPLPTCTLYSASKGALEGMSEALGREVSGFGIWVLVVEPGAFRTNFIAAMRDASADGGGEAMPADYRGTETEDTLRRLEAYHGRQRGDPAKGVERIFEAVVGEGMAGPLRGKVGRLVIGEDALLRINKANEAFEGELKLQQEIARSTDF</sequence>
<protein>
    <submittedName>
        <fullName evidence="5">Putative short chain oxidoreductase protein</fullName>
    </submittedName>
</protein>
<organism evidence="5 6">
    <name type="scientific">Eutypa lata (strain UCR-EL1)</name>
    <name type="common">Grapevine dieback disease fungus</name>
    <name type="synonym">Eutypa armeniacae</name>
    <dbReference type="NCBI Taxonomy" id="1287681"/>
    <lineage>
        <taxon>Eukaryota</taxon>
        <taxon>Fungi</taxon>
        <taxon>Dikarya</taxon>
        <taxon>Ascomycota</taxon>
        <taxon>Pezizomycotina</taxon>
        <taxon>Sordariomycetes</taxon>
        <taxon>Xylariomycetidae</taxon>
        <taxon>Xylariales</taxon>
        <taxon>Diatrypaceae</taxon>
        <taxon>Eutypa</taxon>
    </lineage>
</organism>
<dbReference type="KEGG" id="ela:UCREL1_4953"/>
<evidence type="ECO:0000313" key="5">
    <source>
        <dbReference type="EMBL" id="EMR68039.1"/>
    </source>
</evidence>
<dbReference type="InterPro" id="IPR002347">
    <property type="entry name" value="SDR_fam"/>
</dbReference>
<dbReference type="PANTHER" id="PTHR43976:SF16">
    <property type="entry name" value="SHORT-CHAIN DEHYDROGENASE_REDUCTASE FAMILY PROTEIN"/>
    <property type="match status" value="1"/>
</dbReference>
<dbReference type="SUPFAM" id="SSF51735">
    <property type="entry name" value="NAD(P)-binding Rossmann-fold domains"/>
    <property type="match status" value="1"/>
</dbReference>
<dbReference type="HOGENOM" id="CLU_010194_2_9_1"/>
<name>M7SNQ5_EUTLA</name>
<reference evidence="6" key="1">
    <citation type="journal article" date="2013" name="Genome Announc.">
        <title>Draft genome sequence of the grapevine dieback fungus Eutypa lata UCR-EL1.</title>
        <authorList>
            <person name="Blanco-Ulate B."/>
            <person name="Rolshausen P.E."/>
            <person name="Cantu D."/>
        </authorList>
    </citation>
    <scope>NUCLEOTIDE SEQUENCE [LARGE SCALE GENOMIC DNA]</scope>
    <source>
        <strain evidence="6">UCR-EL1</strain>
    </source>
</reference>
<evidence type="ECO:0000256" key="1">
    <source>
        <dbReference type="ARBA" id="ARBA00006484"/>
    </source>
</evidence>
<evidence type="ECO:0000313" key="6">
    <source>
        <dbReference type="Proteomes" id="UP000012174"/>
    </source>
</evidence>
<dbReference type="PRINTS" id="PR00080">
    <property type="entry name" value="SDRFAMILY"/>
</dbReference>
<dbReference type="InterPro" id="IPR020904">
    <property type="entry name" value="Sc_DH/Rdtase_CS"/>
</dbReference>
<dbReference type="PRINTS" id="PR00081">
    <property type="entry name" value="GDHRDH"/>
</dbReference>